<dbReference type="PANTHER" id="PTHR22624">
    <property type="entry name" value="CYSTEINE PROTEASE ATG4"/>
    <property type="match status" value="1"/>
</dbReference>
<comment type="caution">
    <text evidence="15">The sequence shown here is derived from an EMBL/GenBank/DDBJ whole genome shotgun (WGS) entry which is preliminary data.</text>
</comment>
<keyword evidence="8 13" id="KW-0653">Protein transport</keyword>
<gene>
    <name evidence="15" type="ORF">P3X46_002644</name>
</gene>
<feature type="domain" description="Peptidase C54 catalytic" evidence="14">
    <location>
        <begin position="110"/>
        <end position="158"/>
    </location>
</feature>
<evidence type="ECO:0000256" key="11">
    <source>
        <dbReference type="ARBA" id="ARBA00038724"/>
    </source>
</evidence>
<evidence type="ECO:0000256" key="4">
    <source>
        <dbReference type="ARBA" id="ARBA00022490"/>
    </source>
</evidence>
<evidence type="ECO:0000256" key="8">
    <source>
        <dbReference type="ARBA" id="ARBA00022927"/>
    </source>
</evidence>
<comment type="subcellular location">
    <subcellularLocation>
        <location evidence="1 13">Cytoplasm</location>
    </subcellularLocation>
</comment>
<evidence type="ECO:0000313" key="15">
    <source>
        <dbReference type="EMBL" id="KAJ9187156.1"/>
    </source>
</evidence>
<keyword evidence="5 13" id="KW-0645">Protease</keyword>
<keyword evidence="6 13" id="KW-0378">Hydrolase</keyword>
<dbReference type="InterPro" id="IPR046792">
    <property type="entry name" value="Peptidase_C54_cat"/>
</dbReference>
<dbReference type="Proteomes" id="UP001174677">
    <property type="component" value="Chromosome 2"/>
</dbReference>
<dbReference type="SUPFAM" id="SSF54001">
    <property type="entry name" value="Cysteine proteinases"/>
    <property type="match status" value="1"/>
</dbReference>
<reference evidence="15" key="1">
    <citation type="journal article" date="2023" name="Plant Biotechnol. J.">
        <title>Chromosome-level wild Hevea brasiliensis genome provides new tools for genomic-assisted breeding and valuable loci to elevate rubber yield.</title>
        <authorList>
            <person name="Cheng H."/>
            <person name="Song X."/>
            <person name="Hu Y."/>
            <person name="Wu T."/>
            <person name="Yang Q."/>
            <person name="An Z."/>
            <person name="Feng S."/>
            <person name="Deng Z."/>
            <person name="Wu W."/>
            <person name="Zeng X."/>
            <person name="Tu M."/>
            <person name="Wang X."/>
            <person name="Huang H."/>
        </authorList>
    </citation>
    <scope>NUCLEOTIDE SEQUENCE</scope>
    <source>
        <strain evidence="15">MT/VB/25A 57/8</strain>
    </source>
</reference>
<organism evidence="15 16">
    <name type="scientific">Hevea brasiliensis</name>
    <name type="common">Para rubber tree</name>
    <name type="synonym">Siphonia brasiliensis</name>
    <dbReference type="NCBI Taxonomy" id="3981"/>
    <lineage>
        <taxon>Eukaryota</taxon>
        <taxon>Viridiplantae</taxon>
        <taxon>Streptophyta</taxon>
        <taxon>Embryophyta</taxon>
        <taxon>Tracheophyta</taxon>
        <taxon>Spermatophyta</taxon>
        <taxon>Magnoliopsida</taxon>
        <taxon>eudicotyledons</taxon>
        <taxon>Gunneridae</taxon>
        <taxon>Pentapetalae</taxon>
        <taxon>rosids</taxon>
        <taxon>fabids</taxon>
        <taxon>Malpighiales</taxon>
        <taxon>Euphorbiaceae</taxon>
        <taxon>Crotonoideae</taxon>
        <taxon>Micrandreae</taxon>
        <taxon>Hevea</taxon>
    </lineage>
</organism>
<accession>A0ABQ9N3M2</accession>
<keyword evidence="16" id="KW-1185">Reference proteome</keyword>
<evidence type="ECO:0000256" key="6">
    <source>
        <dbReference type="ARBA" id="ARBA00022801"/>
    </source>
</evidence>
<comment type="function">
    <text evidence="12">Cysteine protease that plays a key role in autophagy by mediating both proteolytic activation and delipidation of ATG8 family proteins. The protease activity is required for proteolytic activation of ATG8 family proteins: cleaves the C-terminal amino acid of ATG8 proteins to reveal a C-terminal glycine. Exposure of the glycine at the C-terminus is essential for ATG8 proteins conjugation to phosphatidylethanolamine (PE) and insertion to membranes, which is necessary for autophagy. In addition to the protease activity, also mediates delipidation of PE-conjugated ATG8 proteins.</text>
</comment>
<dbReference type="EC" id="3.4.22.-" evidence="13"/>
<feature type="non-terminal residue" evidence="15">
    <location>
        <position position="167"/>
    </location>
</feature>
<evidence type="ECO:0000256" key="5">
    <source>
        <dbReference type="ARBA" id="ARBA00022670"/>
    </source>
</evidence>
<name>A0ABQ9N3M2_HEVBR</name>
<evidence type="ECO:0000256" key="7">
    <source>
        <dbReference type="ARBA" id="ARBA00022807"/>
    </source>
</evidence>
<evidence type="ECO:0000256" key="3">
    <source>
        <dbReference type="ARBA" id="ARBA00022448"/>
    </source>
</evidence>
<keyword evidence="7" id="KW-0788">Thiol protease</keyword>
<comment type="catalytic activity">
    <reaction evidence="10">
        <text>[protein]-C-terminal L-amino acid-glycyl-phosphatidylethanolamide + H2O = [protein]-C-terminal L-amino acid-glycine + a 1,2-diacyl-sn-glycero-3-phosphoethanolamine</text>
        <dbReference type="Rhea" id="RHEA:67548"/>
        <dbReference type="Rhea" id="RHEA-COMP:17323"/>
        <dbReference type="Rhea" id="RHEA-COMP:17324"/>
        <dbReference type="ChEBI" id="CHEBI:15377"/>
        <dbReference type="ChEBI" id="CHEBI:64612"/>
        <dbReference type="ChEBI" id="CHEBI:172940"/>
        <dbReference type="ChEBI" id="CHEBI:172941"/>
    </reaction>
    <physiologicalReaction direction="left-to-right" evidence="10">
        <dbReference type="Rhea" id="RHEA:67549"/>
    </physiologicalReaction>
</comment>
<evidence type="ECO:0000256" key="1">
    <source>
        <dbReference type="ARBA" id="ARBA00004496"/>
    </source>
</evidence>
<comment type="similarity">
    <text evidence="2 13">Belongs to the peptidase C54 family.</text>
</comment>
<proteinExistence type="inferred from homology"/>
<evidence type="ECO:0000256" key="13">
    <source>
        <dbReference type="RuleBase" id="RU363115"/>
    </source>
</evidence>
<evidence type="ECO:0000256" key="9">
    <source>
        <dbReference type="ARBA" id="ARBA00023006"/>
    </source>
</evidence>
<keyword evidence="3" id="KW-0813">Transport</keyword>
<evidence type="ECO:0000256" key="10">
    <source>
        <dbReference type="ARBA" id="ARBA00029362"/>
    </source>
</evidence>
<evidence type="ECO:0000256" key="12">
    <source>
        <dbReference type="ARBA" id="ARBA00045891"/>
    </source>
</evidence>
<evidence type="ECO:0000256" key="2">
    <source>
        <dbReference type="ARBA" id="ARBA00010958"/>
    </source>
</evidence>
<protein>
    <recommendedName>
        <fullName evidence="13">Cysteine protease</fullName>
        <ecNumber evidence="13">3.4.22.-</ecNumber>
    </recommendedName>
</protein>
<keyword evidence="4 13" id="KW-0963">Cytoplasm</keyword>
<comment type="subunit">
    <text evidence="11">Interacts with ATG8.</text>
</comment>
<evidence type="ECO:0000259" key="14">
    <source>
        <dbReference type="Pfam" id="PF03416"/>
    </source>
</evidence>
<dbReference type="EMBL" id="JARPOI010000002">
    <property type="protein sequence ID" value="KAJ9187156.1"/>
    <property type="molecule type" value="Genomic_DNA"/>
</dbReference>
<dbReference type="Pfam" id="PF03416">
    <property type="entry name" value="Peptidase_C54"/>
    <property type="match status" value="1"/>
</dbReference>
<evidence type="ECO:0000313" key="16">
    <source>
        <dbReference type="Proteomes" id="UP001174677"/>
    </source>
</evidence>
<dbReference type="PANTHER" id="PTHR22624:SF49">
    <property type="entry name" value="CYSTEINE PROTEASE"/>
    <property type="match status" value="1"/>
</dbReference>
<dbReference type="InterPro" id="IPR005078">
    <property type="entry name" value="Peptidase_C54"/>
</dbReference>
<dbReference type="InterPro" id="IPR038765">
    <property type="entry name" value="Papain-like_cys_pep_sf"/>
</dbReference>
<keyword evidence="9 13" id="KW-0072">Autophagy</keyword>
<sequence length="167" mass="18982">MKKIMVGGIMRRIHKRVLGPSDTGISSTTSDIWLLGVCYKISQEEFSRDATTSNELVAFTMLLFHHFGRYWRKPLHEPLDHQYIEILHLFGDSEVSTFSINNLLTGSWIVYIPSLQVTFTFPQSLGIMGGKPRSSTYVASVQDDIAFYLNPYDVQSVEASSYHCTNH</sequence>